<name>A0A0B7KBJ1_BIOOC</name>
<dbReference type="InterPro" id="IPR000073">
    <property type="entry name" value="AB_hydrolase_1"/>
</dbReference>
<proteinExistence type="predicted"/>
<dbReference type="PANTHER" id="PTHR37017">
    <property type="entry name" value="AB HYDROLASE-1 DOMAIN-CONTAINING PROTEIN-RELATED"/>
    <property type="match status" value="1"/>
</dbReference>
<evidence type="ECO:0000259" key="1">
    <source>
        <dbReference type="Pfam" id="PF12697"/>
    </source>
</evidence>
<gene>
    <name evidence="2" type="ORF">BN869_000008890_1</name>
</gene>
<dbReference type="EMBL" id="CDPU01000031">
    <property type="protein sequence ID" value="CEO52832.1"/>
    <property type="molecule type" value="Genomic_DNA"/>
</dbReference>
<dbReference type="AlphaFoldDB" id="A0A0B7KBJ1"/>
<accession>A0A0B7KBJ1</accession>
<organism evidence="2">
    <name type="scientific">Bionectria ochroleuca</name>
    <name type="common">Gliocladium roseum</name>
    <dbReference type="NCBI Taxonomy" id="29856"/>
    <lineage>
        <taxon>Eukaryota</taxon>
        <taxon>Fungi</taxon>
        <taxon>Dikarya</taxon>
        <taxon>Ascomycota</taxon>
        <taxon>Pezizomycotina</taxon>
        <taxon>Sordariomycetes</taxon>
        <taxon>Hypocreomycetidae</taxon>
        <taxon>Hypocreales</taxon>
        <taxon>Bionectriaceae</taxon>
        <taxon>Clonostachys</taxon>
    </lineage>
</organism>
<dbReference type="PANTHER" id="PTHR37017:SF13">
    <property type="entry name" value="AB HYDROLASE-1 DOMAIN-CONTAINING PROTEIN"/>
    <property type="match status" value="1"/>
</dbReference>
<dbReference type="Gene3D" id="3.40.50.1820">
    <property type="entry name" value="alpha/beta hydrolase"/>
    <property type="match status" value="1"/>
</dbReference>
<feature type="domain" description="AB hydrolase-1" evidence="1">
    <location>
        <begin position="4"/>
        <end position="238"/>
    </location>
</feature>
<sequence length="248" mass="26837">MTTVVIVPGSFSIPSLYDSFVQDLEKNGVRAVVVKLASVGRKETPGTLSDDVDAISEVVTPLLDAGQEVVLLTHSYGGVPGSQSLEKLSDKARQANGGKGIKKIIYMASVILPVGTSNMDATRASIPDWMTFEEHYMVLDTAEVAKITFSDMPAEVGLELAKNMDVQSIASFEEKLRYPGYNDVDEIHYILCEEDKVIPPQAQEAMLELLKASTGKDSIVHRIKTGHAPSTSQSSLVVDIVKKVIEGK</sequence>
<evidence type="ECO:0000313" key="2">
    <source>
        <dbReference type="EMBL" id="CEO52832.1"/>
    </source>
</evidence>
<dbReference type="InterPro" id="IPR029058">
    <property type="entry name" value="AB_hydrolase_fold"/>
</dbReference>
<protein>
    <recommendedName>
        <fullName evidence="1">AB hydrolase-1 domain-containing protein</fullName>
    </recommendedName>
</protein>
<reference evidence="2" key="1">
    <citation type="submission" date="2015-01" db="EMBL/GenBank/DDBJ databases">
        <authorList>
            <person name="Durling Mikael"/>
        </authorList>
    </citation>
    <scope>NUCLEOTIDE SEQUENCE</scope>
</reference>
<dbReference type="Pfam" id="PF12697">
    <property type="entry name" value="Abhydrolase_6"/>
    <property type="match status" value="1"/>
</dbReference>
<dbReference type="SUPFAM" id="SSF53474">
    <property type="entry name" value="alpha/beta-Hydrolases"/>
    <property type="match status" value="1"/>
</dbReference>
<dbReference type="InterPro" id="IPR052897">
    <property type="entry name" value="Sec-Metab_Biosynth_Hydrolase"/>
</dbReference>